<dbReference type="PANTHER" id="PTHR37841">
    <property type="entry name" value="GLR2918 PROTEIN"/>
    <property type="match status" value="1"/>
</dbReference>
<gene>
    <name evidence="1" type="ORF">B6N60_00815</name>
</gene>
<dbReference type="Proteomes" id="UP000683511">
    <property type="component" value="Chromosome"/>
</dbReference>
<dbReference type="KEGG" id="rsin:B6N60_00815"/>
<dbReference type="AlphaFoldDB" id="A0A975T4X5"/>
<accession>A0A975T4X5</accession>
<reference evidence="1" key="1">
    <citation type="submission" date="2017-04" db="EMBL/GenBank/DDBJ databases">
        <title>Genome deletions in a multicellular cyanobacterial endosymbiont for morphological adaptation in marine diatoms.</title>
        <authorList>
            <person name="Wang Y."/>
            <person name="Gao H."/>
            <person name="Li R."/>
            <person name="Xu X."/>
        </authorList>
    </citation>
    <scope>NUCLEOTIDE SEQUENCE</scope>
    <source>
        <strain evidence="1">FACHB 800</strain>
    </source>
</reference>
<proteinExistence type="predicted"/>
<dbReference type="EMBL" id="CP021056">
    <property type="protein sequence ID" value="QXE22134.1"/>
    <property type="molecule type" value="Genomic_DNA"/>
</dbReference>
<dbReference type="SUPFAM" id="SSF69360">
    <property type="entry name" value="Cell wall binding repeat"/>
    <property type="match status" value="2"/>
</dbReference>
<protein>
    <submittedName>
        <fullName evidence="1">KWG Leptospira repeat protein</fullName>
    </submittedName>
</protein>
<dbReference type="Pfam" id="PF14903">
    <property type="entry name" value="WG_beta_rep"/>
    <property type="match status" value="5"/>
</dbReference>
<sequence>MNDFNNSTNEKQYSLVKLLGVCVVSLLAVPILDNVAFSQKNTSKPSNQVKLLIPAQFDYASPFSEGLARVKIGEKWGYIDKQGKLVIPAQFDGYDVDAPVPLFNLSAMDKQPLRMRYPGNFSQGLAPVKVGEKWGYINKQGKFVIPPKFTCADDFSEGLAAVGEPLARGVKGMYINPQGKTIFSHRFGCTGNKFSQGLAVIGEETIINKSGTVVRTLRNNFRSSAPLSVFSENLLPVGNAQGFGFINSQGQVIIPPQFRVVYPFSEGLALAENKPGSSGGSFGFIDKTGKFVIPPNLLVPSAFSQGLAPFCSGENACGYIDKSGKVAISTQFADVSAFSENLAPVKVGNKWGYIGLPGKK</sequence>
<evidence type="ECO:0000313" key="2">
    <source>
        <dbReference type="Proteomes" id="UP000683511"/>
    </source>
</evidence>
<dbReference type="RefSeq" id="WP_190603135.1">
    <property type="nucleotide sequence ID" value="NZ_CP021056.1"/>
</dbReference>
<dbReference type="PANTHER" id="PTHR37841:SF1">
    <property type="entry name" value="DUF3298 DOMAIN-CONTAINING PROTEIN"/>
    <property type="match status" value="1"/>
</dbReference>
<organism evidence="1 2">
    <name type="scientific">Richelia sinica FACHB-800</name>
    <dbReference type="NCBI Taxonomy" id="1357546"/>
    <lineage>
        <taxon>Bacteria</taxon>
        <taxon>Bacillati</taxon>
        <taxon>Cyanobacteriota</taxon>
        <taxon>Cyanophyceae</taxon>
        <taxon>Nostocales</taxon>
        <taxon>Nostocaceae</taxon>
        <taxon>Richelia</taxon>
    </lineage>
</organism>
<keyword evidence="2" id="KW-1185">Reference proteome</keyword>
<dbReference type="InterPro" id="IPR032774">
    <property type="entry name" value="WG_beta_rep"/>
</dbReference>
<evidence type="ECO:0000313" key="1">
    <source>
        <dbReference type="EMBL" id="QXE22134.1"/>
    </source>
</evidence>
<name>A0A975T4X5_9NOST</name>